<evidence type="ECO:0000313" key="2">
    <source>
        <dbReference type="EMBL" id="QMS56412.1"/>
    </source>
</evidence>
<keyword evidence="2" id="KW-0378">Hydrolase</keyword>
<reference evidence="3" key="1">
    <citation type="submission" date="2017-08" db="EMBL/GenBank/DDBJ databases">
        <title>Draft Genome Sequence of Kocuria varians 80.</title>
        <authorList>
            <person name="Minaev M."/>
            <person name="Kurbakov K.A."/>
            <person name="Solodovnikova G.I."/>
            <person name="Kuznetsova O.A."/>
            <person name="Lisitsyn A.B."/>
        </authorList>
    </citation>
    <scope>NUCLEOTIDE SEQUENCE [LARGE SCALE GENOMIC DNA]</scope>
    <source>
        <strain evidence="3">80</strain>
    </source>
</reference>
<dbReference type="GO" id="GO:0016791">
    <property type="term" value="F:phosphatase activity"/>
    <property type="evidence" value="ECO:0007669"/>
    <property type="project" value="TreeGrafter"/>
</dbReference>
<dbReference type="Pfam" id="PF08282">
    <property type="entry name" value="Hydrolase_3"/>
    <property type="match status" value="1"/>
</dbReference>
<dbReference type="Gene3D" id="3.30.1240.10">
    <property type="match status" value="1"/>
</dbReference>
<dbReference type="EC" id="3.1.3.-" evidence="2"/>
<dbReference type="RefSeq" id="WP_258924217.1">
    <property type="nucleotide sequence ID" value="NZ_CP059343.1"/>
</dbReference>
<dbReference type="PANTHER" id="PTHR10000:SF8">
    <property type="entry name" value="HAD SUPERFAMILY HYDROLASE-LIKE, TYPE 3"/>
    <property type="match status" value="1"/>
</dbReference>
<evidence type="ECO:0000313" key="3">
    <source>
        <dbReference type="Proteomes" id="UP000216825"/>
    </source>
</evidence>
<dbReference type="EMBL" id="CP059343">
    <property type="protein sequence ID" value="QMS56412.1"/>
    <property type="molecule type" value="Genomic_DNA"/>
</dbReference>
<dbReference type="GO" id="GO:0000287">
    <property type="term" value="F:magnesium ion binding"/>
    <property type="evidence" value="ECO:0007669"/>
    <property type="project" value="TreeGrafter"/>
</dbReference>
<name>A0A7D7PSP3_KOCVA</name>
<dbReference type="Gene3D" id="3.40.50.1000">
    <property type="entry name" value="HAD superfamily/HAD-like"/>
    <property type="match status" value="1"/>
</dbReference>
<dbReference type="InterPro" id="IPR023214">
    <property type="entry name" value="HAD_sf"/>
</dbReference>
<gene>
    <name evidence="2" type="primary">yitU</name>
    <name evidence="2" type="ORF">CIB50_0001116</name>
</gene>
<organism evidence="2 3">
    <name type="scientific">Kocuria varians</name>
    <name type="common">Micrococcus varians</name>
    <dbReference type="NCBI Taxonomy" id="1272"/>
    <lineage>
        <taxon>Bacteria</taxon>
        <taxon>Bacillati</taxon>
        <taxon>Actinomycetota</taxon>
        <taxon>Actinomycetes</taxon>
        <taxon>Micrococcales</taxon>
        <taxon>Micrococcaceae</taxon>
        <taxon>Kocuria</taxon>
    </lineage>
</organism>
<dbReference type="PANTHER" id="PTHR10000">
    <property type="entry name" value="PHOSPHOSERINE PHOSPHATASE"/>
    <property type="match status" value="1"/>
</dbReference>
<dbReference type="AlphaFoldDB" id="A0A7D7PSP3"/>
<feature type="region of interest" description="Disordered" evidence="1">
    <location>
        <begin position="278"/>
        <end position="314"/>
    </location>
</feature>
<dbReference type="Proteomes" id="UP000216825">
    <property type="component" value="Chromosome"/>
</dbReference>
<evidence type="ECO:0000256" key="1">
    <source>
        <dbReference type="SAM" id="MobiDB-lite"/>
    </source>
</evidence>
<keyword evidence="3" id="KW-1185">Reference proteome</keyword>
<dbReference type="InterPro" id="IPR006379">
    <property type="entry name" value="HAD-SF_hydro_IIB"/>
</dbReference>
<dbReference type="InterPro" id="IPR036412">
    <property type="entry name" value="HAD-like_sf"/>
</dbReference>
<proteinExistence type="predicted"/>
<dbReference type="KEGG" id="kvr:CIB50_0001116"/>
<dbReference type="NCBIfam" id="TIGR01484">
    <property type="entry name" value="HAD-SF-IIB"/>
    <property type="match status" value="1"/>
</dbReference>
<dbReference type="SUPFAM" id="SSF56784">
    <property type="entry name" value="HAD-like"/>
    <property type="match status" value="1"/>
</dbReference>
<protein>
    <submittedName>
        <fullName evidence="2">5-amino-6-(5-phospho-D-ribitylamino)uracil phosphatase YitU</fullName>
        <ecNumber evidence="2">3.1.3.-</ecNumber>
    </submittedName>
</protein>
<sequence>MPEHTGPSEPPVRLIASDLDGTVLGHDFRFRPRTVAAITAARDAGIQVVFVTGRPSRWLHPLHEQLDDVGVVICSNGAVIYDPGTERILEASVFDVGDALPVVEDITRACPGSLFAAETLDTVHTDLGWSRTDRMEIEGITEAPLTESLTPGTEVVKLLAKLDDADPAAYFERVREIVGDRLSVTHSVAAAPLVEMGQRGLTKARTLERFAAELGISSAEVMAFGDMPNDLEMLTWAGRGYAMADGHPGVVAAVPRTAPAFTEDGVAQVIEEYLASVSGDRARDGADDRTRDRADDRAPEGARRHDGEKETDRA</sequence>
<feature type="compositionally biased region" description="Basic and acidic residues" evidence="1">
    <location>
        <begin position="280"/>
        <end position="314"/>
    </location>
</feature>
<reference evidence="2 3" key="2">
    <citation type="submission" date="2020-07" db="EMBL/GenBank/DDBJ databases">
        <title>Genome of starter culture bacteria Kocuria salsicia reveals its technological properties and safety for usage in meat industry.</title>
        <authorList>
            <person name="Michael M."/>
            <person name="Konstantin K."/>
            <person name="Evgenii K."/>
            <person name="Galina S."/>
            <person name="Oksana K."/>
            <person name="Andrei L."/>
        </authorList>
    </citation>
    <scope>NUCLEOTIDE SEQUENCE [LARGE SCALE GENOMIC DNA]</scope>
    <source>
        <strain evidence="2 3">80</strain>
    </source>
</reference>
<accession>A0A7D7PSP3</accession>
<dbReference type="GO" id="GO:0005829">
    <property type="term" value="C:cytosol"/>
    <property type="evidence" value="ECO:0007669"/>
    <property type="project" value="TreeGrafter"/>
</dbReference>